<dbReference type="EMBL" id="CAMAPE010000033">
    <property type="protein sequence ID" value="CAH9095644.1"/>
    <property type="molecule type" value="Genomic_DNA"/>
</dbReference>
<reference evidence="1" key="1">
    <citation type="submission" date="2022-07" db="EMBL/GenBank/DDBJ databases">
        <authorList>
            <person name="Macas J."/>
            <person name="Novak P."/>
            <person name="Neumann P."/>
        </authorList>
    </citation>
    <scope>NUCLEOTIDE SEQUENCE</scope>
</reference>
<evidence type="ECO:0000313" key="1">
    <source>
        <dbReference type="EMBL" id="CAH9095644.1"/>
    </source>
</evidence>
<dbReference type="InterPro" id="IPR036410">
    <property type="entry name" value="HSP_DnaJ_Cys-rich_dom_sf"/>
</dbReference>
<protein>
    <submittedName>
        <fullName evidence="1">Uncharacterized protein</fullName>
    </submittedName>
</protein>
<dbReference type="SUPFAM" id="SSF57938">
    <property type="entry name" value="DnaJ/Hsp40 cysteine-rich domain"/>
    <property type="match status" value="1"/>
</dbReference>
<evidence type="ECO:0000313" key="2">
    <source>
        <dbReference type="Proteomes" id="UP001152484"/>
    </source>
</evidence>
<name>A0A9P0ZCV9_CUSEU</name>
<sequence length="118" mass="13467">MKSTHRTNTTVGFRGEYGSDKGCGNIFSHWRATGIWQQLKQRRACSERTDPDSTSSGFQTFVDHKNKGRTNHVELEVLPQGKWPEWCRYCSGSGLSDCSRCLGTGKYRHTMGFDFMYS</sequence>
<dbReference type="OrthoDB" id="3355217at2759"/>
<accession>A0A9P0ZCV9</accession>
<organism evidence="1 2">
    <name type="scientific">Cuscuta europaea</name>
    <name type="common">European dodder</name>
    <dbReference type="NCBI Taxonomy" id="41803"/>
    <lineage>
        <taxon>Eukaryota</taxon>
        <taxon>Viridiplantae</taxon>
        <taxon>Streptophyta</taxon>
        <taxon>Embryophyta</taxon>
        <taxon>Tracheophyta</taxon>
        <taxon>Spermatophyta</taxon>
        <taxon>Magnoliopsida</taxon>
        <taxon>eudicotyledons</taxon>
        <taxon>Gunneridae</taxon>
        <taxon>Pentapetalae</taxon>
        <taxon>asterids</taxon>
        <taxon>lamiids</taxon>
        <taxon>Solanales</taxon>
        <taxon>Convolvulaceae</taxon>
        <taxon>Cuscuteae</taxon>
        <taxon>Cuscuta</taxon>
        <taxon>Cuscuta subgen. Cuscuta</taxon>
    </lineage>
</organism>
<dbReference type="Proteomes" id="UP001152484">
    <property type="component" value="Unassembled WGS sequence"/>
</dbReference>
<keyword evidence="2" id="KW-1185">Reference proteome</keyword>
<comment type="caution">
    <text evidence="1">The sequence shown here is derived from an EMBL/GenBank/DDBJ whole genome shotgun (WGS) entry which is preliminary data.</text>
</comment>
<proteinExistence type="predicted"/>
<gene>
    <name evidence="1" type="ORF">CEURO_LOCUS13187</name>
</gene>
<dbReference type="AlphaFoldDB" id="A0A9P0ZCV9"/>